<dbReference type="PATRIC" id="fig|937777.3.peg.1313"/>
<keyword evidence="3" id="KW-0597">Phosphoprotein</keyword>
<dbReference type="Pfam" id="PF13185">
    <property type="entry name" value="GAF_2"/>
    <property type="match status" value="3"/>
</dbReference>
<feature type="domain" description="PAS" evidence="8">
    <location>
        <begin position="603"/>
        <end position="675"/>
    </location>
</feature>
<dbReference type="Gene3D" id="3.30.450.40">
    <property type="match status" value="5"/>
</dbReference>
<dbReference type="InterPro" id="IPR004358">
    <property type="entry name" value="Sig_transdc_His_kin-like_C"/>
</dbReference>
<dbReference type="SUPFAM" id="SSF55781">
    <property type="entry name" value="GAF domain-like"/>
    <property type="match status" value="5"/>
</dbReference>
<evidence type="ECO:0000256" key="4">
    <source>
        <dbReference type="ARBA" id="ARBA00022679"/>
    </source>
</evidence>
<evidence type="ECO:0000256" key="5">
    <source>
        <dbReference type="ARBA" id="ARBA00022777"/>
    </source>
</evidence>
<comment type="catalytic activity">
    <reaction evidence="1">
        <text>ATP + protein L-histidine = ADP + protein N-phospho-L-histidine.</text>
        <dbReference type="EC" id="2.7.13.3"/>
    </reaction>
</comment>
<dbReference type="PROSITE" id="PS50113">
    <property type="entry name" value="PAC"/>
    <property type="match status" value="1"/>
</dbReference>
<proteinExistence type="predicted"/>
<dbReference type="STRING" id="937777.Deipe_1310"/>
<dbReference type="FunFam" id="3.30.565.10:FF:000006">
    <property type="entry name" value="Sensor histidine kinase WalK"/>
    <property type="match status" value="1"/>
</dbReference>
<dbReference type="InterPro" id="IPR035965">
    <property type="entry name" value="PAS-like_dom_sf"/>
</dbReference>
<dbReference type="eggNOG" id="COG2203">
    <property type="taxonomic scope" value="Bacteria"/>
</dbReference>
<dbReference type="PRINTS" id="PR00344">
    <property type="entry name" value="BCTRLSENSOR"/>
</dbReference>
<evidence type="ECO:0000259" key="9">
    <source>
        <dbReference type="PROSITE" id="PS50113"/>
    </source>
</evidence>
<feature type="coiled-coil region" evidence="6">
    <location>
        <begin position="455"/>
        <end position="489"/>
    </location>
</feature>
<evidence type="ECO:0000313" key="10">
    <source>
        <dbReference type="EMBL" id="AFZ66860.1"/>
    </source>
</evidence>
<dbReference type="InterPro" id="IPR003594">
    <property type="entry name" value="HATPase_dom"/>
</dbReference>
<reference evidence="11" key="1">
    <citation type="submission" date="2012-03" db="EMBL/GenBank/DDBJ databases">
        <title>Complete sequence of chromosome of Deinococcus peraridilitoris DSM 19664.</title>
        <authorList>
            <person name="Lucas S."/>
            <person name="Copeland A."/>
            <person name="Lapidus A."/>
            <person name="Glavina del Rio T."/>
            <person name="Dalin E."/>
            <person name="Tice H."/>
            <person name="Bruce D."/>
            <person name="Goodwin L."/>
            <person name="Pitluck S."/>
            <person name="Peters L."/>
            <person name="Mikhailova N."/>
            <person name="Lu M."/>
            <person name="Kyrpides N."/>
            <person name="Mavromatis K."/>
            <person name="Ivanova N."/>
            <person name="Brettin T."/>
            <person name="Detter J.C."/>
            <person name="Han C."/>
            <person name="Larimer F."/>
            <person name="Land M."/>
            <person name="Hauser L."/>
            <person name="Markowitz V."/>
            <person name="Cheng J.-F."/>
            <person name="Hugenholtz P."/>
            <person name="Woyke T."/>
            <person name="Wu D."/>
            <person name="Pukall R."/>
            <person name="Steenblock K."/>
            <person name="Brambilla E."/>
            <person name="Klenk H.-P."/>
            <person name="Eisen J.A."/>
        </authorList>
    </citation>
    <scope>NUCLEOTIDE SEQUENCE [LARGE SCALE GENOMIC DNA]</scope>
    <source>
        <strain evidence="11">DSM 19664 / LMG 22246 / CIP 109416 / KR-200</strain>
    </source>
</reference>
<dbReference type="Pfam" id="PF08448">
    <property type="entry name" value="PAS_4"/>
    <property type="match status" value="1"/>
</dbReference>
<dbReference type="EC" id="2.7.13.3" evidence="2"/>
<dbReference type="InterPro" id="IPR036097">
    <property type="entry name" value="HisK_dim/P_sf"/>
</dbReference>
<evidence type="ECO:0000259" key="7">
    <source>
        <dbReference type="PROSITE" id="PS50109"/>
    </source>
</evidence>
<dbReference type="Gene3D" id="1.10.287.130">
    <property type="match status" value="1"/>
</dbReference>
<dbReference type="SUPFAM" id="SSF55874">
    <property type="entry name" value="ATPase domain of HSP90 chaperone/DNA topoisomerase II/histidine kinase"/>
    <property type="match status" value="1"/>
</dbReference>
<dbReference type="SMART" id="SM00086">
    <property type="entry name" value="PAC"/>
    <property type="match status" value="2"/>
</dbReference>
<sequence length="1500" mass="167009">MTSTHDLPLLPALRALLDASSDATFTLDRQGYFTYANATTAAMVHLTPAELLGRHLEREFSHAFSDRWLSEKGRALREGRAVEYDAFNPSIGGWVRVQVVPSEEGVAVQIRDVTAAKRKEALQQLTKALSEARASSQVIEVLLEQATQAAGAYMVALVAPSTDATHLELRGEVGYTPELRARFERFPLSLGIPPSDAARQREAVFVSGEDFDRRYPESLGVRSERTRALASVPLLVEGELWGVLALSFEQARHFDDTEREFVCSLVQQCVQALERARALEAERTARARELLLSRAGELLSASLDPRTVLETVAQLTVPELADWCNIFLPNAAGDLEPSIIAHSQPDMVDYVREYFRRFPLQQDSQSGGVLTFRTQRPQLIPVLDLNGSHNLLPDEQVEMIRRMGLRSVIIVPLIARGRTMGVLELLSTDVGRTYTAQELEFAQEFAHRAAIALDNAQLHAQAQSELRERERLEATLREREASYRALVENAAVGVSRVSPQGHWLDLNPATEQLLGYSREELLGMTFLDVTHPADRGEAGTRPFRRLVAGEIDAFTLEKRYLHKAGHVVWANVTVSAVRDEQGRMQNAVAVLENISDRKLAEQERARFEHLIEESADYIAIGDLQGQGVYVNPAGRKLIGFRDLGEVRGTHILECFFPEDRAFVQEQILPAVFEKGSWQGDFRFRHVRSGESIDIDFNVFLITDPVTGEAQNIASVSRDIRQRKRNEAALQEQTEILSTLNRNNQLISAELDLPTLTQAVTDAGVELTGAQFGALFYSVPDAQSGKMMLYTLSGARLENFTSFPLPRSTHVFGPTLRGEGVVRVADITRDPRYGQNAPYQGMPEGHLPVRSYLAVPVISRSGEVLGGLFFGHEQADVFSERAEQLAVGVAGQTAVALDNGRLYQQLQDSHAQLELRVAQRTRELEEQAVALGAFVRFTEAVGTSTDVYTLAREALEVFRSFFAQCSAAYYERDGKMWRARVWTQDIIPEVVASITSGVSVDAPAFAQVARSQAPVFVDGWNPEREQIADTEEYGTAALYPLLVNERVVGVLAVGLKDAQQWTERDRAVVRSAGRSLNLSLERADIAAQLETQRDTLQARTRALEAFAELTRELTFDTDPYALIRRAQQIVLSLLPEGYALYWELEGDTWRQKSQVGDLRNAELQRQLDAGLPYFETRTVRIPFETGEPLYQDTYDKHHDNLESTVGHIGTTASLPIRVGDAVQGVIVVGLFGQRGWTPTDRALLDTVMRSLSLTLEGARGAHALQQRTQELERSNVELERFAYVASHDLQEPLRTIASFTELLARRYGAGLDQQGLRYLQLVTRGAERMKGLIDDLLVFSRLNAVRETPGHVSLPEVLHEALSRLQGSIEAAGAQVRCGELPDVQGVPSELVQLFQNLIGNAIKFRREGVTPLVSVEAEREGDFWHLQVRDNGLGFDARYAERIFQIFQRLHLREQYEGSGMGLAIVRKIVEHHGGRVWAESKEGSGSVFHLTLPVSEGAS</sequence>
<dbReference type="InterPro" id="IPR003661">
    <property type="entry name" value="HisK_dim/P_dom"/>
</dbReference>
<evidence type="ECO:0000256" key="6">
    <source>
        <dbReference type="SAM" id="Coils"/>
    </source>
</evidence>
<dbReference type="InterPro" id="IPR001610">
    <property type="entry name" value="PAC"/>
</dbReference>
<evidence type="ECO:0000256" key="1">
    <source>
        <dbReference type="ARBA" id="ARBA00000085"/>
    </source>
</evidence>
<dbReference type="InterPro" id="IPR013767">
    <property type="entry name" value="PAS_fold"/>
</dbReference>
<dbReference type="RefSeq" id="WP_015235168.1">
    <property type="nucleotide sequence ID" value="NC_019793.1"/>
</dbReference>
<dbReference type="Gene3D" id="3.30.565.10">
    <property type="entry name" value="Histidine kinase-like ATPase, C-terminal domain"/>
    <property type="match status" value="1"/>
</dbReference>
<dbReference type="InterPro" id="IPR005467">
    <property type="entry name" value="His_kinase_dom"/>
</dbReference>
<name>L0A1H1_DEIPD</name>
<dbReference type="InterPro" id="IPR013656">
    <property type="entry name" value="PAS_4"/>
</dbReference>
<dbReference type="NCBIfam" id="TIGR00229">
    <property type="entry name" value="sensory_box"/>
    <property type="match status" value="3"/>
</dbReference>
<evidence type="ECO:0000259" key="8">
    <source>
        <dbReference type="PROSITE" id="PS50112"/>
    </source>
</evidence>
<evidence type="ECO:0000313" key="11">
    <source>
        <dbReference type="Proteomes" id="UP000010467"/>
    </source>
</evidence>
<dbReference type="PANTHER" id="PTHR43304">
    <property type="entry name" value="PHYTOCHROME-LIKE PROTEIN CPH1"/>
    <property type="match status" value="1"/>
</dbReference>
<dbReference type="Proteomes" id="UP000010467">
    <property type="component" value="Chromosome"/>
</dbReference>
<dbReference type="GO" id="GO:0000155">
    <property type="term" value="F:phosphorelay sensor kinase activity"/>
    <property type="evidence" value="ECO:0007669"/>
    <property type="project" value="InterPro"/>
</dbReference>
<keyword evidence="4" id="KW-0808">Transferase</keyword>
<dbReference type="InterPro" id="IPR000700">
    <property type="entry name" value="PAS-assoc_C"/>
</dbReference>
<dbReference type="InterPro" id="IPR000014">
    <property type="entry name" value="PAS"/>
</dbReference>
<dbReference type="SMART" id="SM00065">
    <property type="entry name" value="GAF"/>
    <property type="match status" value="4"/>
</dbReference>
<dbReference type="EMBL" id="CP003382">
    <property type="protein sequence ID" value="AFZ66860.1"/>
    <property type="molecule type" value="Genomic_DNA"/>
</dbReference>
<dbReference type="SMART" id="SM00387">
    <property type="entry name" value="HATPase_c"/>
    <property type="match status" value="1"/>
</dbReference>
<dbReference type="InterPro" id="IPR003018">
    <property type="entry name" value="GAF"/>
</dbReference>
<dbReference type="HOGENOM" id="CLU_000445_114_41_0"/>
<dbReference type="SUPFAM" id="SSF55785">
    <property type="entry name" value="PYP-like sensor domain (PAS domain)"/>
    <property type="match status" value="3"/>
</dbReference>
<dbReference type="InterPro" id="IPR036890">
    <property type="entry name" value="HATPase_C_sf"/>
</dbReference>
<dbReference type="Pfam" id="PF02518">
    <property type="entry name" value="HATPase_c"/>
    <property type="match status" value="1"/>
</dbReference>
<keyword evidence="5" id="KW-0418">Kinase</keyword>
<protein>
    <recommendedName>
        <fullName evidence="2">histidine kinase</fullName>
        <ecNumber evidence="2">2.7.13.3</ecNumber>
    </recommendedName>
</protein>
<evidence type="ECO:0000256" key="2">
    <source>
        <dbReference type="ARBA" id="ARBA00012438"/>
    </source>
</evidence>
<dbReference type="SUPFAM" id="SSF47384">
    <property type="entry name" value="Homodimeric domain of signal transducing histidine kinase"/>
    <property type="match status" value="1"/>
</dbReference>
<dbReference type="Pfam" id="PF00512">
    <property type="entry name" value="HisKA"/>
    <property type="match status" value="1"/>
</dbReference>
<dbReference type="SMART" id="SM00388">
    <property type="entry name" value="HisKA"/>
    <property type="match status" value="1"/>
</dbReference>
<dbReference type="CDD" id="cd00130">
    <property type="entry name" value="PAS"/>
    <property type="match status" value="3"/>
</dbReference>
<feature type="domain" description="PAC" evidence="9">
    <location>
        <begin position="554"/>
        <end position="606"/>
    </location>
</feature>
<dbReference type="eggNOG" id="COG4251">
    <property type="taxonomic scope" value="Bacteria"/>
</dbReference>
<dbReference type="CDD" id="cd00082">
    <property type="entry name" value="HisKA"/>
    <property type="match status" value="1"/>
</dbReference>
<organism evidence="10 11">
    <name type="scientific">Deinococcus peraridilitoris (strain DSM 19664 / LMG 22246 / CIP 109416 / KR-200)</name>
    <dbReference type="NCBI Taxonomy" id="937777"/>
    <lineage>
        <taxon>Bacteria</taxon>
        <taxon>Thermotogati</taxon>
        <taxon>Deinococcota</taxon>
        <taxon>Deinococci</taxon>
        <taxon>Deinococcales</taxon>
        <taxon>Deinococcaceae</taxon>
        <taxon>Deinococcus</taxon>
    </lineage>
</organism>
<feature type="domain" description="Histidine kinase" evidence="7">
    <location>
        <begin position="1283"/>
        <end position="1497"/>
    </location>
</feature>
<dbReference type="PANTHER" id="PTHR43304:SF1">
    <property type="entry name" value="PAC DOMAIN-CONTAINING PROTEIN"/>
    <property type="match status" value="1"/>
</dbReference>
<gene>
    <name evidence="10" type="ordered locus">Deipe_1310</name>
</gene>
<dbReference type="InterPro" id="IPR029016">
    <property type="entry name" value="GAF-like_dom_sf"/>
</dbReference>
<evidence type="ECO:0000256" key="3">
    <source>
        <dbReference type="ARBA" id="ARBA00022553"/>
    </source>
</evidence>
<dbReference type="KEGG" id="dpd:Deipe_1310"/>
<feature type="domain" description="PAS" evidence="8">
    <location>
        <begin position="479"/>
        <end position="550"/>
    </location>
</feature>
<dbReference type="OrthoDB" id="5524356at2"/>
<accession>L0A1H1</accession>
<dbReference type="Pfam" id="PF01590">
    <property type="entry name" value="GAF"/>
    <property type="match status" value="1"/>
</dbReference>
<dbReference type="Gene3D" id="3.30.450.20">
    <property type="entry name" value="PAS domain"/>
    <property type="match status" value="3"/>
</dbReference>
<dbReference type="SMART" id="SM00091">
    <property type="entry name" value="PAS"/>
    <property type="match status" value="3"/>
</dbReference>
<dbReference type="GO" id="GO:0006355">
    <property type="term" value="P:regulation of DNA-templated transcription"/>
    <property type="evidence" value="ECO:0007669"/>
    <property type="project" value="InterPro"/>
</dbReference>
<feature type="domain" description="PAS" evidence="8">
    <location>
        <begin position="13"/>
        <end position="62"/>
    </location>
</feature>
<keyword evidence="6" id="KW-0175">Coiled coil</keyword>
<dbReference type="PROSITE" id="PS50109">
    <property type="entry name" value="HIS_KIN"/>
    <property type="match status" value="1"/>
</dbReference>
<dbReference type="Pfam" id="PF00989">
    <property type="entry name" value="PAS"/>
    <property type="match status" value="2"/>
</dbReference>
<keyword evidence="11" id="KW-1185">Reference proteome</keyword>
<dbReference type="InterPro" id="IPR052162">
    <property type="entry name" value="Sensor_kinase/Photoreceptor"/>
</dbReference>
<dbReference type="PROSITE" id="PS50112">
    <property type="entry name" value="PAS"/>
    <property type="match status" value="3"/>
</dbReference>